<evidence type="ECO:0000256" key="1">
    <source>
        <dbReference type="ARBA" id="ARBA00022516"/>
    </source>
</evidence>
<proteinExistence type="predicted"/>
<dbReference type="GO" id="GO:0000287">
    <property type="term" value="F:magnesium ion binding"/>
    <property type="evidence" value="ECO:0007669"/>
    <property type="project" value="InterPro"/>
</dbReference>
<dbReference type="NCBIfam" id="TIGR00516">
    <property type="entry name" value="acpS"/>
    <property type="match status" value="1"/>
</dbReference>
<dbReference type="EMBL" id="AP027924">
    <property type="protein sequence ID" value="BED91639.1"/>
    <property type="molecule type" value="Genomic_DNA"/>
</dbReference>
<evidence type="ECO:0000256" key="5">
    <source>
        <dbReference type="ARBA" id="ARBA00022842"/>
    </source>
</evidence>
<gene>
    <name evidence="9" type="ORF">CfP315_0146</name>
</gene>
<dbReference type="GO" id="GO:0006633">
    <property type="term" value="P:fatty acid biosynthetic process"/>
    <property type="evidence" value="ECO:0007669"/>
    <property type="project" value="UniProtKB-KW"/>
</dbReference>
<keyword evidence="1" id="KW-0444">Lipid biosynthesis</keyword>
<evidence type="ECO:0000313" key="9">
    <source>
        <dbReference type="EMBL" id="BED91639.1"/>
    </source>
</evidence>
<sequence length="119" mass="13235">MLNIGIDMVEIDRIRKILKRNKNFLGFILGEIEFKQLEKRNFPCSSVAANFCGKEAFVKSIGCGIFSFNMKHIQIIRNELSQPEILLGSEVSKIIGSNLSFSISITHTKTTALAVVVSS</sequence>
<dbReference type="AlphaFoldDB" id="A0AA48HXP7"/>
<evidence type="ECO:0000256" key="4">
    <source>
        <dbReference type="ARBA" id="ARBA00022832"/>
    </source>
</evidence>
<evidence type="ECO:0000256" key="7">
    <source>
        <dbReference type="ARBA" id="ARBA00023160"/>
    </source>
</evidence>
<dbReference type="KEGG" id="ips:CfP315_0146"/>
<dbReference type="InterPro" id="IPR002582">
    <property type="entry name" value="ACPS"/>
</dbReference>
<evidence type="ECO:0000256" key="3">
    <source>
        <dbReference type="ARBA" id="ARBA00022723"/>
    </source>
</evidence>
<dbReference type="SUPFAM" id="SSF56214">
    <property type="entry name" value="4'-phosphopantetheinyl transferase"/>
    <property type="match status" value="1"/>
</dbReference>
<evidence type="ECO:0000256" key="6">
    <source>
        <dbReference type="ARBA" id="ARBA00023098"/>
    </source>
</evidence>
<organism evidence="9">
    <name type="scientific">Candidatus Improbicoccus pseudotrichonymphae</name>
    <dbReference type="NCBI Taxonomy" id="3033792"/>
    <lineage>
        <taxon>Bacteria</taxon>
        <taxon>Bacillati</taxon>
        <taxon>Bacillota</taxon>
        <taxon>Clostridia</taxon>
        <taxon>Candidatus Improbicoccus</taxon>
    </lineage>
</organism>
<dbReference type="InterPro" id="IPR004568">
    <property type="entry name" value="Ppantetheine-prot_Trfase_dom"/>
</dbReference>
<name>A0AA48HXP7_9FIRM</name>
<reference evidence="9" key="1">
    <citation type="journal article" date="2023" name="ISME J.">
        <title>Emergence of putative energy parasites within Clostridia revealed by genome analysis of a novel endosymbiotic clade.</title>
        <authorList>
            <person name="Takahashi K."/>
            <person name="Kuwahara H."/>
            <person name="Horikawa Y."/>
            <person name="Izawa K."/>
            <person name="Kato D."/>
            <person name="Inagaki T."/>
            <person name="Yuki M."/>
            <person name="Ohkuma M."/>
            <person name="Hongoh Y."/>
        </authorList>
    </citation>
    <scope>NUCLEOTIDE SEQUENCE</scope>
    <source>
        <strain evidence="9">CfP3-15</strain>
    </source>
</reference>
<dbReference type="GO" id="GO:0008897">
    <property type="term" value="F:holo-[acyl-carrier-protein] synthase activity"/>
    <property type="evidence" value="ECO:0007669"/>
    <property type="project" value="InterPro"/>
</dbReference>
<keyword evidence="6" id="KW-0443">Lipid metabolism</keyword>
<dbReference type="Proteomes" id="UP001337580">
    <property type="component" value="Chromosome"/>
</dbReference>
<keyword evidence="2" id="KW-0808">Transferase</keyword>
<dbReference type="InterPro" id="IPR037143">
    <property type="entry name" value="4-PPantetheinyl_Trfase_dom_sf"/>
</dbReference>
<keyword evidence="7" id="KW-0275">Fatty acid biosynthesis</keyword>
<evidence type="ECO:0000256" key="2">
    <source>
        <dbReference type="ARBA" id="ARBA00022679"/>
    </source>
</evidence>
<protein>
    <submittedName>
        <fullName evidence="9">Holo-ACP synthase</fullName>
    </submittedName>
</protein>
<dbReference type="InterPro" id="IPR008278">
    <property type="entry name" value="4-PPantetheinyl_Trfase_dom"/>
</dbReference>
<dbReference type="Gene3D" id="3.90.470.20">
    <property type="entry name" value="4'-phosphopantetheinyl transferase domain"/>
    <property type="match status" value="1"/>
</dbReference>
<dbReference type="Pfam" id="PF01648">
    <property type="entry name" value="ACPS"/>
    <property type="match status" value="1"/>
</dbReference>
<accession>A0AA48HXP7</accession>
<dbReference type="NCBIfam" id="TIGR00556">
    <property type="entry name" value="pantethn_trn"/>
    <property type="match status" value="1"/>
</dbReference>
<keyword evidence="4" id="KW-0276">Fatty acid metabolism</keyword>
<keyword evidence="3" id="KW-0479">Metal-binding</keyword>
<keyword evidence="5" id="KW-0460">Magnesium</keyword>
<feature type="domain" description="4'-phosphopantetheinyl transferase" evidence="8">
    <location>
        <begin position="4"/>
        <end position="91"/>
    </location>
</feature>
<evidence type="ECO:0000259" key="8">
    <source>
        <dbReference type="Pfam" id="PF01648"/>
    </source>
</evidence>